<comment type="caution">
    <text evidence="1">The sequence shown here is derived from an EMBL/GenBank/DDBJ whole genome shotgun (WGS) entry which is preliminary data.</text>
</comment>
<evidence type="ECO:0000313" key="1">
    <source>
        <dbReference type="EMBL" id="MDW9253341.1"/>
    </source>
</evidence>
<proteinExistence type="predicted"/>
<evidence type="ECO:0000313" key="2">
    <source>
        <dbReference type="Proteomes" id="UP001272137"/>
    </source>
</evidence>
<dbReference type="EMBL" id="QXCT01000001">
    <property type="protein sequence ID" value="MDW9253341.1"/>
    <property type="molecule type" value="Genomic_DNA"/>
</dbReference>
<dbReference type="Proteomes" id="UP001272137">
    <property type="component" value="Unassembled WGS sequence"/>
</dbReference>
<reference evidence="1" key="1">
    <citation type="submission" date="2018-08" db="EMBL/GenBank/DDBJ databases">
        <title>Identification of Burkholderia cepacia strains that express a Burkholderia pseudomallei-like capsular polysaccharide.</title>
        <authorList>
            <person name="Burtnick M.N."/>
            <person name="Vongsouvath M."/>
            <person name="Newton P."/>
            <person name="Wuthiekanun V."/>
            <person name="Limmathurotsakul D."/>
            <person name="Brett P.J."/>
            <person name="Chantratita N."/>
            <person name="Dance D.A."/>
        </authorList>
    </citation>
    <scope>NUCLEOTIDE SEQUENCE</scope>
    <source>
        <strain evidence="1">SBXCC001</strain>
    </source>
</reference>
<name>A0AAW9CTW5_BURTH</name>
<sequence>MRIVSVDALSASACASGETRVLSFLPIAFADAAAFTA</sequence>
<protein>
    <submittedName>
        <fullName evidence="1">Uncharacterized protein</fullName>
    </submittedName>
</protein>
<dbReference type="AlphaFoldDB" id="A0AAW9CTW5"/>
<gene>
    <name evidence="1" type="ORF">C7S16_6775</name>
</gene>
<organism evidence="1 2">
    <name type="scientific">Burkholderia thailandensis</name>
    <dbReference type="NCBI Taxonomy" id="57975"/>
    <lineage>
        <taxon>Bacteria</taxon>
        <taxon>Pseudomonadati</taxon>
        <taxon>Pseudomonadota</taxon>
        <taxon>Betaproteobacteria</taxon>
        <taxon>Burkholderiales</taxon>
        <taxon>Burkholderiaceae</taxon>
        <taxon>Burkholderia</taxon>
        <taxon>pseudomallei group</taxon>
    </lineage>
</organism>
<accession>A0AAW9CTW5</accession>